<dbReference type="GO" id="GO:0006516">
    <property type="term" value="P:glycoprotein catabolic process"/>
    <property type="evidence" value="ECO:0007669"/>
    <property type="project" value="InterPro"/>
</dbReference>
<evidence type="ECO:0000256" key="4">
    <source>
        <dbReference type="ARBA" id="ARBA00009390"/>
    </source>
</evidence>
<dbReference type="SUPFAM" id="SSF54001">
    <property type="entry name" value="Cysteine proteinases"/>
    <property type="match status" value="1"/>
</dbReference>
<dbReference type="Gene3D" id="1.20.58.2190">
    <property type="match status" value="1"/>
</dbReference>
<dbReference type="InterPro" id="IPR002931">
    <property type="entry name" value="Transglutaminase-like"/>
</dbReference>
<keyword evidence="8" id="KW-0479">Metal-binding</keyword>
<organism evidence="16 17">
    <name type="scientific">Strigamia maritima</name>
    <name type="common">European centipede</name>
    <name type="synonym">Geophilus maritimus</name>
    <dbReference type="NCBI Taxonomy" id="126957"/>
    <lineage>
        <taxon>Eukaryota</taxon>
        <taxon>Metazoa</taxon>
        <taxon>Ecdysozoa</taxon>
        <taxon>Arthropoda</taxon>
        <taxon>Myriapoda</taxon>
        <taxon>Chilopoda</taxon>
        <taxon>Pleurostigmophora</taxon>
        <taxon>Geophilomorpha</taxon>
        <taxon>Linotaeniidae</taxon>
        <taxon>Strigamia</taxon>
    </lineage>
</organism>
<evidence type="ECO:0000256" key="14">
    <source>
        <dbReference type="PROSITE-ProRule" id="PRU00731"/>
    </source>
</evidence>
<dbReference type="PANTHER" id="PTHR12143">
    <property type="entry name" value="PEPTIDE N-GLYCANASE PNGASE -RELATED"/>
    <property type="match status" value="1"/>
</dbReference>
<dbReference type="OMA" id="ENHYCSQ"/>
<comment type="cofactor">
    <cofactor evidence="2">
        <name>Zn(2+)</name>
        <dbReference type="ChEBI" id="CHEBI:29105"/>
    </cofactor>
</comment>
<dbReference type="Pfam" id="PF09409">
    <property type="entry name" value="PUB"/>
    <property type="match status" value="1"/>
</dbReference>
<dbReference type="InterPro" id="IPR006588">
    <property type="entry name" value="Peptide_N_glycanase_PAW_dom"/>
</dbReference>
<dbReference type="Gene3D" id="3.10.620.30">
    <property type="match status" value="1"/>
</dbReference>
<dbReference type="InterPro" id="IPR038765">
    <property type="entry name" value="Papain-like_cys_pep_sf"/>
</dbReference>
<sequence length="610" mass="70872">MGMVSASVQELLSNPREKFLAACEILLKYADDILHNPNKDEYRSIEVCCPNVTEILLPIKGGVECLFSMGFEENGEYLTYPRKKDFKCLREIRNELDENRRKMKSEDNKGATAFIDSKVYPQNIADLESGFYTKLVSKFNHVLIYEDPNAQQKALDHIPLTKLQQSATRRAKLAAGEHQLDANDYLLSELLEWFKQDFFTWVDKPNCDACHQPTTPIGQLPPTPEEISGDASRVECYQCPQCRQTIRFPRYNEPIKLLETKRGRCGEWANCFALCCRAAALDTRLVLDWTDHVWVEVYSTSQNRWVHADPCENIRDEPLLYEDGWNKKLTYVIAFSKDEIVDVTWRYSSDHRATLHRRFECREKWLLDALHELNLSRQKDIPKDARDKLLHRMALEVVEFLCPMRKGEKTLPGRVSGSLAWRSERGEMGVVKREDFVFRLTRKEIESKRFSVAYLSNVDKYVRISDGGSEAGVWSSQVFEYRNVFRKVENDWKMSYLAREGVDEGFVEWKFDFSSSGLKIDCIKIFFRVDMFESGVIVRKLLSDKRCVEFEKDGNCLRTRDFKGETIFTLHVDMSGGEGKLAWQHTQLFRQPLGGGKDMKYPFEIIVTLK</sequence>
<dbReference type="Pfam" id="PF04721">
    <property type="entry name" value="PAW"/>
    <property type="match status" value="1"/>
</dbReference>
<evidence type="ECO:0000256" key="9">
    <source>
        <dbReference type="ARBA" id="ARBA00022801"/>
    </source>
</evidence>
<keyword evidence="17" id="KW-1185">Reference proteome</keyword>
<evidence type="ECO:0000256" key="12">
    <source>
        <dbReference type="ARBA" id="ARBA00029604"/>
    </source>
</evidence>
<dbReference type="EMBL" id="JH430232">
    <property type="status" value="NOT_ANNOTATED_CDS"/>
    <property type="molecule type" value="Genomic_DNA"/>
</dbReference>
<dbReference type="Pfam" id="PF01841">
    <property type="entry name" value="Transglut_core"/>
    <property type="match status" value="1"/>
</dbReference>
<dbReference type="GO" id="GO:0005634">
    <property type="term" value="C:nucleus"/>
    <property type="evidence" value="ECO:0007669"/>
    <property type="project" value="TreeGrafter"/>
</dbReference>
<dbReference type="SMART" id="SM00580">
    <property type="entry name" value="PUG"/>
    <property type="match status" value="1"/>
</dbReference>
<dbReference type="GO" id="GO:0000224">
    <property type="term" value="F:peptide-N4-(N-acetyl-beta-glucosaminyl)asparagine amidase activity"/>
    <property type="evidence" value="ECO:0007669"/>
    <property type="project" value="UniProtKB-EC"/>
</dbReference>
<feature type="domain" description="PAW" evidence="15">
    <location>
        <begin position="410"/>
        <end position="610"/>
    </location>
</feature>
<evidence type="ECO:0000259" key="15">
    <source>
        <dbReference type="PROSITE" id="PS51398"/>
    </source>
</evidence>
<name>T1IJ72_STRMM</name>
<dbReference type="SMART" id="SM00460">
    <property type="entry name" value="TGc"/>
    <property type="match status" value="1"/>
</dbReference>
<dbReference type="FunFam" id="2.60.120.1020:FF:000001">
    <property type="entry name" value="Peptide-N(4)-(N-acetyl-beta-glucosaminyl)asparagine amidase"/>
    <property type="match status" value="1"/>
</dbReference>
<comment type="catalytic activity">
    <reaction evidence="1">
        <text>Hydrolysis of an N(4)-(acetyl-beta-D-glucosaminyl)asparagine residue in which the glucosamine residue may be further glycosylated, to yield a (substituted) N-acetyl-beta-D-glucosaminylamine and a peptide containing an aspartate residue.</text>
        <dbReference type="EC" id="3.5.1.52"/>
    </reaction>
</comment>
<dbReference type="HOGENOM" id="CLU_030187_1_0_1"/>
<keyword evidence="7" id="KW-0963">Cytoplasm</keyword>
<evidence type="ECO:0000256" key="1">
    <source>
        <dbReference type="ARBA" id="ARBA00001650"/>
    </source>
</evidence>
<dbReference type="InterPro" id="IPR008979">
    <property type="entry name" value="Galactose-bd-like_sf"/>
</dbReference>
<comment type="function">
    <text evidence="11">Specifically deglycosylates the denatured form of N-linked glycoproteins in the cytoplasm and assists their proteasome-mediated degradation. Cleaves the beta-aspartyl-glucosamine (GlcNAc) of the glycan and the amide side chain of Asn, converting Asn to Asp. Prefers proteins containing high-mannose over those bearing complex type oligosaccharides. Can recognize misfolded proteins in the endoplasmic reticulum that are exported to the cytosol to be destroyed and deglycosylate them, while it has no activity toward native proteins. Deglycosylation is a prerequisite for subsequent proteasome-mediated degradation of some, but not all, misfolded glycoproteins.</text>
</comment>
<comment type="similarity">
    <text evidence="4 14">Belongs to the transglutaminase-like superfamily. PNGase family.</text>
</comment>
<dbReference type="GO" id="GO:0046872">
    <property type="term" value="F:metal ion binding"/>
    <property type="evidence" value="ECO:0007669"/>
    <property type="project" value="UniProtKB-KW"/>
</dbReference>
<dbReference type="STRING" id="126957.T1IJ72"/>
<evidence type="ECO:0000256" key="2">
    <source>
        <dbReference type="ARBA" id="ARBA00001947"/>
    </source>
</evidence>
<dbReference type="PROSITE" id="PS51398">
    <property type="entry name" value="PAW"/>
    <property type="match status" value="1"/>
</dbReference>
<dbReference type="EC" id="3.5.1.52" evidence="5"/>
<evidence type="ECO:0000256" key="5">
    <source>
        <dbReference type="ARBA" id="ARBA00012158"/>
    </source>
</evidence>
<keyword evidence="9" id="KW-0378">Hydrolase</keyword>
<dbReference type="InterPro" id="IPR018997">
    <property type="entry name" value="PUB_domain"/>
</dbReference>
<dbReference type="InterPro" id="IPR050883">
    <property type="entry name" value="PNGase"/>
</dbReference>
<protein>
    <recommendedName>
        <fullName evidence="6">Peptide-N(4)-(N-acetyl-beta-glucosaminyl)asparagine amidase</fullName>
        <ecNumber evidence="5">3.5.1.52</ecNumber>
    </recommendedName>
    <alternativeName>
        <fullName evidence="12">N-glycanase 1</fullName>
    </alternativeName>
    <alternativeName>
        <fullName evidence="13">Peptide:N-glycanase</fullName>
    </alternativeName>
</protein>
<evidence type="ECO:0000256" key="6">
    <source>
        <dbReference type="ARBA" id="ARBA00018546"/>
    </source>
</evidence>
<accession>T1IJ72</accession>
<evidence type="ECO:0000256" key="13">
    <source>
        <dbReference type="ARBA" id="ARBA00032901"/>
    </source>
</evidence>
<evidence type="ECO:0000313" key="16">
    <source>
        <dbReference type="EnsemblMetazoa" id="SMAR000931-PA"/>
    </source>
</evidence>
<evidence type="ECO:0000256" key="8">
    <source>
        <dbReference type="ARBA" id="ARBA00022723"/>
    </source>
</evidence>
<evidence type="ECO:0000256" key="10">
    <source>
        <dbReference type="ARBA" id="ARBA00022833"/>
    </source>
</evidence>
<dbReference type="EnsemblMetazoa" id="SMAR000931-RA">
    <property type="protein sequence ID" value="SMAR000931-PA"/>
    <property type="gene ID" value="SMAR000931"/>
</dbReference>
<dbReference type="SUPFAM" id="SSF49785">
    <property type="entry name" value="Galactose-binding domain-like"/>
    <property type="match status" value="1"/>
</dbReference>
<comment type="subcellular location">
    <subcellularLocation>
        <location evidence="3">Cytoplasm</location>
    </subcellularLocation>
</comment>
<evidence type="ECO:0000313" key="17">
    <source>
        <dbReference type="Proteomes" id="UP000014500"/>
    </source>
</evidence>
<reference evidence="17" key="1">
    <citation type="submission" date="2011-05" db="EMBL/GenBank/DDBJ databases">
        <authorList>
            <person name="Richards S.R."/>
            <person name="Qu J."/>
            <person name="Jiang H."/>
            <person name="Jhangiani S.N."/>
            <person name="Agravi P."/>
            <person name="Goodspeed R."/>
            <person name="Gross S."/>
            <person name="Mandapat C."/>
            <person name="Jackson L."/>
            <person name="Mathew T."/>
            <person name="Pu L."/>
            <person name="Thornton R."/>
            <person name="Saada N."/>
            <person name="Wilczek-Boney K.B."/>
            <person name="Lee S."/>
            <person name="Kovar C."/>
            <person name="Wu Y."/>
            <person name="Scherer S.E."/>
            <person name="Worley K.C."/>
            <person name="Muzny D.M."/>
            <person name="Gibbs R."/>
        </authorList>
    </citation>
    <scope>NUCLEOTIDE SEQUENCE</scope>
    <source>
        <strain evidence="17">Brora</strain>
    </source>
</reference>
<dbReference type="Gene3D" id="2.20.25.10">
    <property type="match status" value="1"/>
</dbReference>
<evidence type="ECO:0000256" key="11">
    <source>
        <dbReference type="ARBA" id="ARBA00024870"/>
    </source>
</evidence>
<dbReference type="eggNOG" id="KOG0909">
    <property type="taxonomic scope" value="Eukaryota"/>
</dbReference>
<dbReference type="FunFam" id="2.20.25.10:FF:000011">
    <property type="entry name" value="peptide-N(4)-(N-acetyl-beta- glucosaminyl)asparagine amidase"/>
    <property type="match status" value="1"/>
</dbReference>
<proteinExistence type="inferred from homology"/>
<dbReference type="PANTHER" id="PTHR12143:SF19">
    <property type="entry name" value="PEPTIDE-N(4)-(N-ACETYL-BETA-GLUCOSAMINYL)ASPARAGINE AMIDASE"/>
    <property type="match status" value="1"/>
</dbReference>
<evidence type="ECO:0000256" key="7">
    <source>
        <dbReference type="ARBA" id="ARBA00022490"/>
    </source>
</evidence>
<dbReference type="Gene3D" id="2.60.120.1020">
    <property type="entry name" value="Peptide N glycanase, PAW domain"/>
    <property type="match status" value="1"/>
</dbReference>
<keyword evidence="10" id="KW-0862">Zinc</keyword>
<dbReference type="PhylomeDB" id="T1IJ72"/>
<evidence type="ECO:0000256" key="3">
    <source>
        <dbReference type="ARBA" id="ARBA00004496"/>
    </source>
</evidence>
<dbReference type="GO" id="GO:0005829">
    <property type="term" value="C:cytosol"/>
    <property type="evidence" value="ECO:0007669"/>
    <property type="project" value="TreeGrafter"/>
</dbReference>
<dbReference type="Proteomes" id="UP000014500">
    <property type="component" value="Unassembled WGS sequence"/>
</dbReference>
<dbReference type="InterPro" id="IPR036339">
    <property type="entry name" value="PUB-like_dom_sf"/>
</dbReference>
<reference evidence="16" key="2">
    <citation type="submission" date="2015-02" db="UniProtKB">
        <authorList>
            <consortium name="EnsemblMetazoa"/>
        </authorList>
    </citation>
    <scope>IDENTIFICATION</scope>
</reference>
<dbReference type="SUPFAM" id="SSF143503">
    <property type="entry name" value="PUG domain-like"/>
    <property type="match status" value="1"/>
</dbReference>
<dbReference type="AlphaFoldDB" id="T1IJ72"/>
<dbReference type="InterPro" id="IPR038680">
    <property type="entry name" value="PAW_sf"/>
</dbReference>